<dbReference type="Gene3D" id="3.30.1040.20">
    <property type="match status" value="1"/>
</dbReference>
<evidence type="ECO:0000313" key="1">
    <source>
        <dbReference type="EMBL" id="GGY16324.1"/>
    </source>
</evidence>
<reference evidence="1" key="2">
    <citation type="submission" date="2020-09" db="EMBL/GenBank/DDBJ databases">
        <authorList>
            <person name="Sun Q."/>
            <person name="Ohkuma M."/>
        </authorList>
    </citation>
    <scope>NUCLEOTIDE SEQUENCE</scope>
    <source>
        <strain evidence="1">JCM 4790</strain>
    </source>
</reference>
<dbReference type="Gene3D" id="3.40.30.40">
    <property type="entry name" value="Perfringolysin"/>
    <property type="match status" value="1"/>
</dbReference>
<evidence type="ECO:0000313" key="2">
    <source>
        <dbReference type="Proteomes" id="UP000619244"/>
    </source>
</evidence>
<comment type="caution">
    <text evidence="1">The sequence shown here is derived from an EMBL/GenBank/DDBJ whole genome shotgun (WGS) entry which is preliminary data.</text>
</comment>
<organism evidence="1 2">
    <name type="scientific">Streptomyces minutiscleroticus</name>
    <dbReference type="NCBI Taxonomy" id="68238"/>
    <lineage>
        <taxon>Bacteria</taxon>
        <taxon>Bacillati</taxon>
        <taxon>Actinomycetota</taxon>
        <taxon>Actinomycetes</taxon>
        <taxon>Kitasatosporales</taxon>
        <taxon>Streptomycetaceae</taxon>
        <taxon>Streptomyces</taxon>
    </lineage>
</organism>
<dbReference type="InterPro" id="IPR036359">
    <property type="entry name" value="Thiol_cytolysin_sf"/>
</dbReference>
<sequence>MYFIEDGKRRLVPDYTTLVALNSGGWPAVKRIAENELRGMETGRPLPSLREGSLLINATGRSFLARGGRLRPIPDAATLAHYPRRRVTSVKSADVRLFEPVVGEPLPSVHDANADVLAIDAYIRSLAPLPVEDNHDDRGPVVRQPGIAEVDGVAVEVLEQRVRMARQVADFVEISPVPDVMWAGAAVTGASVIPGSLAPIPLRRYPGWITVSTDLTLPSVRSRSRKLEEPTAHGYRDALADLIAELNPQDSAAAMSFRLEKISTLEEGMVSFGLNMKGSGWGVDAKARLDGHLDRSTTFGTFSQAYYQIAFTPEGSPPRFFTDDVSLENVKAYCGPDNPPCYIASVTYGRMLAFLVDSQASSLEVKAAFKAAWQAAVSGTADLDASYKDTLSRSMVHAVVVGGSSGPGGDVVVDPVTNLIPWIRNQLKVNRDLPAAPIQYTVRYLAPPHNLVRISRATDVVKIVDANVYGGRELAGTYQVGEGGGQGPVNTHIRLNRGDEVTITATGSIWAGWWFIGRNGPEGLDGPPKPWYPIPPVEGNNAIRGSMLIGGYDNSNWFPIGSGARQNVPDAYDDCELWLRLNDDDMTNGNGVFDVTVSVRRRLPVINALG</sequence>
<dbReference type="Proteomes" id="UP000619244">
    <property type="component" value="Unassembled WGS sequence"/>
</dbReference>
<proteinExistence type="predicted"/>
<accession>A0A918P3I8</accession>
<dbReference type="InterPro" id="IPR036363">
    <property type="entry name" value="Thiol_cytolysin_ab_sf"/>
</dbReference>
<dbReference type="GO" id="GO:0015485">
    <property type="term" value="F:cholesterol binding"/>
    <property type="evidence" value="ECO:0007669"/>
    <property type="project" value="InterPro"/>
</dbReference>
<name>A0A918P3I8_9ACTN</name>
<dbReference type="EMBL" id="BMVU01000107">
    <property type="protein sequence ID" value="GGY16324.1"/>
    <property type="molecule type" value="Genomic_DNA"/>
</dbReference>
<dbReference type="InterPro" id="IPR001869">
    <property type="entry name" value="Thiol_cytolysin"/>
</dbReference>
<dbReference type="SUPFAM" id="SSF56978">
    <property type="entry name" value="Perfringolysin"/>
    <property type="match status" value="1"/>
</dbReference>
<gene>
    <name evidence="1" type="ORF">GCM10010358_80080</name>
</gene>
<reference evidence="1" key="1">
    <citation type="journal article" date="2014" name="Int. J. Syst. Evol. Microbiol.">
        <title>Complete genome sequence of Corynebacterium casei LMG S-19264T (=DSM 44701T), isolated from a smear-ripened cheese.</title>
        <authorList>
            <consortium name="US DOE Joint Genome Institute (JGI-PGF)"/>
            <person name="Walter F."/>
            <person name="Albersmeier A."/>
            <person name="Kalinowski J."/>
            <person name="Ruckert C."/>
        </authorList>
    </citation>
    <scope>NUCLEOTIDE SEQUENCE</scope>
    <source>
        <strain evidence="1">JCM 4790</strain>
    </source>
</reference>
<protein>
    <submittedName>
        <fullName evidence="1">Uncharacterized protein</fullName>
    </submittedName>
</protein>
<dbReference type="Pfam" id="PF01289">
    <property type="entry name" value="Thiol_cytolysin"/>
    <property type="match status" value="1"/>
</dbReference>
<dbReference type="AlphaFoldDB" id="A0A918P3I8"/>
<dbReference type="Gene3D" id="3.90.840.10">
    <property type="entry name" value="Thiol-activated cytolysin superfamily/Thiol-activated cytolysin, alpha-beta domain"/>
    <property type="match status" value="1"/>
</dbReference>
<keyword evidence="2" id="KW-1185">Reference proteome</keyword>
<dbReference type="Gene3D" id="2.60.120.430">
    <property type="entry name" value="Galactose-binding lectin"/>
    <property type="match status" value="1"/>
</dbReference>